<reference evidence="2" key="1">
    <citation type="submission" date="2020-10" db="EMBL/GenBank/DDBJ databases">
        <title>Bacterium isolated from coastal waters sediment.</title>
        <authorList>
            <person name="Chen R.-J."/>
            <person name="Lu D.-C."/>
            <person name="Zhu K.-L."/>
            <person name="Du Z.-J."/>
        </authorList>
    </citation>
    <scope>NUCLEOTIDE SEQUENCE</scope>
    <source>
        <strain evidence="2">N1Y112</strain>
    </source>
</reference>
<sequence>MIPNNIDGLSWAFDHISLNTTPDAKAVTDLMTLFALEDGFRPPFPFSGRWLYQEDKPVWHLIVQPEGNSESVHLNHIAFRGVTASGQPTAKQTQTVINTLKHLNLPFHTANVPDEDMLQIFVRISAELMIELDLPLHSTIEQTKAPATEHTIKPSYHYSPDDQTPHGDTFS</sequence>
<protein>
    <submittedName>
        <fullName evidence="2">Uncharacterized protein</fullName>
    </submittedName>
</protein>
<dbReference type="AlphaFoldDB" id="A0A8J7JZL3"/>
<organism evidence="2 3">
    <name type="scientific">Pontibacterium sinense</name>
    <dbReference type="NCBI Taxonomy" id="2781979"/>
    <lineage>
        <taxon>Bacteria</taxon>
        <taxon>Pseudomonadati</taxon>
        <taxon>Pseudomonadota</taxon>
        <taxon>Gammaproteobacteria</taxon>
        <taxon>Oceanospirillales</taxon>
        <taxon>Oceanospirillaceae</taxon>
        <taxon>Pontibacterium</taxon>
    </lineage>
</organism>
<dbReference type="Proteomes" id="UP000640333">
    <property type="component" value="Unassembled WGS sequence"/>
</dbReference>
<feature type="region of interest" description="Disordered" evidence="1">
    <location>
        <begin position="145"/>
        <end position="171"/>
    </location>
</feature>
<keyword evidence="3" id="KW-1185">Reference proteome</keyword>
<dbReference type="EMBL" id="JADEYS010000010">
    <property type="protein sequence ID" value="MBE9397889.1"/>
    <property type="molecule type" value="Genomic_DNA"/>
</dbReference>
<gene>
    <name evidence="2" type="ORF">IOQ59_11530</name>
</gene>
<name>A0A8J7JZL3_9GAMM</name>
<comment type="caution">
    <text evidence="2">The sequence shown here is derived from an EMBL/GenBank/DDBJ whole genome shotgun (WGS) entry which is preliminary data.</text>
</comment>
<accession>A0A8J7JZL3</accession>
<evidence type="ECO:0000256" key="1">
    <source>
        <dbReference type="SAM" id="MobiDB-lite"/>
    </source>
</evidence>
<evidence type="ECO:0000313" key="2">
    <source>
        <dbReference type="EMBL" id="MBE9397889.1"/>
    </source>
</evidence>
<evidence type="ECO:0000313" key="3">
    <source>
        <dbReference type="Proteomes" id="UP000640333"/>
    </source>
</evidence>
<dbReference type="RefSeq" id="WP_193953440.1">
    <property type="nucleotide sequence ID" value="NZ_JADEYS010000010.1"/>
</dbReference>
<proteinExistence type="predicted"/>